<evidence type="ECO:0000313" key="1">
    <source>
        <dbReference type="EMBL" id="QDT03339.1"/>
    </source>
</evidence>
<dbReference type="KEGG" id="rlc:K227x_17210"/>
<sequence>MQAEPWYCVRLIYHLVGTSSKAYEERVLIVRADSEGAAIAQAEAHSQDYESDTTVYTGYAMAFNIIDQNGPSLGAGVEVFSLIRKSELDVDAYLDRFHDTGSECCRTP</sequence>
<dbReference type="RefSeq" id="WP_218933857.1">
    <property type="nucleotide sequence ID" value="NZ_CP036525.1"/>
</dbReference>
<dbReference type="InterPro" id="IPR025630">
    <property type="entry name" value="DUF4288"/>
</dbReference>
<dbReference type="AlphaFoldDB" id="A0A517N875"/>
<protein>
    <recommendedName>
        <fullName evidence="3">DUF4288 domain-containing protein</fullName>
    </recommendedName>
</protein>
<organism evidence="1 2">
    <name type="scientific">Rubripirellula lacrimiformis</name>
    <dbReference type="NCBI Taxonomy" id="1930273"/>
    <lineage>
        <taxon>Bacteria</taxon>
        <taxon>Pseudomonadati</taxon>
        <taxon>Planctomycetota</taxon>
        <taxon>Planctomycetia</taxon>
        <taxon>Pirellulales</taxon>
        <taxon>Pirellulaceae</taxon>
        <taxon>Rubripirellula</taxon>
    </lineage>
</organism>
<dbReference type="Pfam" id="PF14119">
    <property type="entry name" value="DUF4288"/>
    <property type="match status" value="1"/>
</dbReference>
<reference evidence="1 2" key="1">
    <citation type="submission" date="2019-02" db="EMBL/GenBank/DDBJ databases">
        <title>Deep-cultivation of Planctomycetes and their phenomic and genomic characterization uncovers novel biology.</title>
        <authorList>
            <person name="Wiegand S."/>
            <person name="Jogler M."/>
            <person name="Boedeker C."/>
            <person name="Pinto D."/>
            <person name="Vollmers J."/>
            <person name="Rivas-Marin E."/>
            <person name="Kohn T."/>
            <person name="Peeters S.H."/>
            <person name="Heuer A."/>
            <person name="Rast P."/>
            <person name="Oberbeckmann S."/>
            <person name="Bunk B."/>
            <person name="Jeske O."/>
            <person name="Meyerdierks A."/>
            <person name="Storesund J.E."/>
            <person name="Kallscheuer N."/>
            <person name="Luecker S."/>
            <person name="Lage O.M."/>
            <person name="Pohl T."/>
            <person name="Merkel B.J."/>
            <person name="Hornburger P."/>
            <person name="Mueller R.-W."/>
            <person name="Bruemmer F."/>
            <person name="Labrenz M."/>
            <person name="Spormann A.M."/>
            <person name="Op den Camp H."/>
            <person name="Overmann J."/>
            <person name="Amann R."/>
            <person name="Jetten M.S.M."/>
            <person name="Mascher T."/>
            <person name="Medema M.H."/>
            <person name="Devos D.P."/>
            <person name="Kaster A.-K."/>
            <person name="Ovreas L."/>
            <person name="Rohde M."/>
            <person name="Galperin M.Y."/>
            <person name="Jogler C."/>
        </authorList>
    </citation>
    <scope>NUCLEOTIDE SEQUENCE [LARGE SCALE GENOMIC DNA]</scope>
    <source>
        <strain evidence="1 2">K22_7</strain>
    </source>
</reference>
<gene>
    <name evidence="1" type="ORF">K227x_17210</name>
</gene>
<name>A0A517N875_9BACT</name>
<dbReference type="EMBL" id="CP036525">
    <property type="protein sequence ID" value="QDT03339.1"/>
    <property type="molecule type" value="Genomic_DNA"/>
</dbReference>
<evidence type="ECO:0000313" key="2">
    <source>
        <dbReference type="Proteomes" id="UP000318538"/>
    </source>
</evidence>
<proteinExistence type="predicted"/>
<evidence type="ECO:0008006" key="3">
    <source>
        <dbReference type="Google" id="ProtNLM"/>
    </source>
</evidence>
<dbReference type="Proteomes" id="UP000318538">
    <property type="component" value="Chromosome"/>
</dbReference>
<accession>A0A517N875</accession>
<keyword evidence="2" id="KW-1185">Reference proteome</keyword>